<evidence type="ECO:0000313" key="1">
    <source>
        <dbReference type="WBParaSite" id="BTMF_0001502101-mRNA-1"/>
    </source>
</evidence>
<name>A0A0R3R4T1_9BILA</name>
<dbReference type="WBParaSite" id="BTMF_0001502101-mRNA-1">
    <property type="protein sequence ID" value="BTMF_0001502101-mRNA-1"/>
    <property type="gene ID" value="BTMF_0001502101"/>
</dbReference>
<organism evidence="1">
    <name type="scientific">Brugia timori</name>
    <dbReference type="NCBI Taxonomy" id="42155"/>
    <lineage>
        <taxon>Eukaryota</taxon>
        <taxon>Metazoa</taxon>
        <taxon>Ecdysozoa</taxon>
        <taxon>Nematoda</taxon>
        <taxon>Chromadorea</taxon>
        <taxon>Rhabditida</taxon>
        <taxon>Spirurina</taxon>
        <taxon>Spiruromorpha</taxon>
        <taxon>Filarioidea</taxon>
        <taxon>Onchocercidae</taxon>
        <taxon>Brugia</taxon>
    </lineage>
</organism>
<dbReference type="AlphaFoldDB" id="A0A0R3R4T1"/>
<sequence length="74" mass="8913">LCFDFCNQKKRRDTIAFTPQSFEALRFADELDVDDTVHRTFSRNHFEPLLVYLEYKVNYNANTYNKKISCRLNK</sequence>
<accession>A0A0R3R4T1</accession>
<protein>
    <submittedName>
        <fullName evidence="1">THAP-type domain-containing protein</fullName>
    </submittedName>
</protein>
<proteinExistence type="predicted"/>
<reference evidence="1" key="1">
    <citation type="submission" date="2017-02" db="UniProtKB">
        <authorList>
            <consortium name="WormBaseParasite"/>
        </authorList>
    </citation>
    <scope>IDENTIFICATION</scope>
</reference>